<dbReference type="InParanoid" id="A0A409YHW8"/>
<keyword evidence="3" id="KW-1185">Reference proteome</keyword>
<feature type="compositionally biased region" description="Basic and acidic residues" evidence="1">
    <location>
        <begin position="170"/>
        <end position="182"/>
    </location>
</feature>
<feature type="region of interest" description="Disordered" evidence="1">
    <location>
        <begin position="170"/>
        <end position="310"/>
    </location>
</feature>
<comment type="caution">
    <text evidence="2">The sequence shown here is derived from an EMBL/GenBank/DDBJ whole genome shotgun (WGS) entry which is preliminary data.</text>
</comment>
<feature type="compositionally biased region" description="Pro residues" evidence="1">
    <location>
        <begin position="229"/>
        <end position="240"/>
    </location>
</feature>
<feature type="compositionally biased region" description="Polar residues" evidence="1">
    <location>
        <begin position="184"/>
        <end position="196"/>
    </location>
</feature>
<dbReference type="EMBL" id="NHTK01001159">
    <property type="protein sequence ID" value="PPR02590.1"/>
    <property type="molecule type" value="Genomic_DNA"/>
</dbReference>
<evidence type="ECO:0000256" key="1">
    <source>
        <dbReference type="SAM" id="MobiDB-lite"/>
    </source>
</evidence>
<proteinExistence type="predicted"/>
<organism evidence="2 3">
    <name type="scientific">Panaeolus cyanescens</name>
    <dbReference type="NCBI Taxonomy" id="181874"/>
    <lineage>
        <taxon>Eukaryota</taxon>
        <taxon>Fungi</taxon>
        <taxon>Dikarya</taxon>
        <taxon>Basidiomycota</taxon>
        <taxon>Agaricomycotina</taxon>
        <taxon>Agaricomycetes</taxon>
        <taxon>Agaricomycetidae</taxon>
        <taxon>Agaricales</taxon>
        <taxon>Agaricineae</taxon>
        <taxon>Galeropsidaceae</taxon>
        <taxon>Panaeolus</taxon>
    </lineage>
</organism>
<feature type="compositionally biased region" description="Polar residues" evidence="1">
    <location>
        <begin position="243"/>
        <end position="254"/>
    </location>
</feature>
<gene>
    <name evidence="2" type="ORF">CVT24_002162</name>
</gene>
<dbReference type="AlphaFoldDB" id="A0A409YHW8"/>
<feature type="compositionally biased region" description="Low complexity" evidence="1">
    <location>
        <begin position="215"/>
        <end position="228"/>
    </location>
</feature>
<reference evidence="2 3" key="1">
    <citation type="journal article" date="2018" name="Evol. Lett.">
        <title>Horizontal gene cluster transfer increased hallucinogenic mushroom diversity.</title>
        <authorList>
            <person name="Reynolds H.T."/>
            <person name="Vijayakumar V."/>
            <person name="Gluck-Thaler E."/>
            <person name="Korotkin H.B."/>
            <person name="Matheny P.B."/>
            <person name="Slot J.C."/>
        </authorList>
    </citation>
    <scope>NUCLEOTIDE SEQUENCE [LARGE SCALE GENOMIC DNA]</scope>
    <source>
        <strain evidence="2 3">2629</strain>
    </source>
</reference>
<protein>
    <submittedName>
        <fullName evidence="2">Uncharacterized protein</fullName>
    </submittedName>
</protein>
<evidence type="ECO:0000313" key="3">
    <source>
        <dbReference type="Proteomes" id="UP000284842"/>
    </source>
</evidence>
<name>A0A409YHW8_9AGAR</name>
<feature type="compositionally biased region" description="Low complexity" evidence="1">
    <location>
        <begin position="261"/>
        <end position="280"/>
    </location>
</feature>
<sequence>MASSKQNCMEVLKSFWGIYNTRTVTLVTTMWDTLKPEKRAAAEERVERLGADHWEEWLRLGSESMKFENTFESAIRILDRAMGLGTGFSPRAYYSPAAKGYGLSKPSTGMPVAEELLRGRIDGLHQQCQVIDDDLRHPSNQGNEELLQILTENKRDASELLGKFISELEKYTRESEEQRESRPAPSSSMTADNAQNPSPSLPLSPPDNTETSAHSPSSVPSPITSLLLPTPPPPGPPPHLSPDTNPHISSQCASPSPPFKLSGPPSTQSPPSLSPAPTSAVPTLPKPQDDEHQRIGMPSQAPRHKLFSKSKHWLKSHLPWGFKKTAS</sequence>
<dbReference type="OrthoDB" id="3127474at2759"/>
<evidence type="ECO:0000313" key="2">
    <source>
        <dbReference type="EMBL" id="PPR02590.1"/>
    </source>
</evidence>
<accession>A0A409YHW8</accession>
<dbReference type="Proteomes" id="UP000284842">
    <property type="component" value="Unassembled WGS sequence"/>
</dbReference>